<evidence type="ECO:0000313" key="1">
    <source>
        <dbReference type="EMBL" id="AIE92859.1"/>
    </source>
</evidence>
<sequence>MGYKATLMALVLVSSMLAGCTSDPDGGGTDELDSDALQDLFDEHFQDFLNNTTITVINNYHNNTTYVIDDSQHNDITNNDYNNTTTVEGGEVINNYNEYDSSNTSYNFGGASFGTGVNGTVTGGSLMFVAHMTFSAMDLFPDYETEDHRNNTFVYDHTYYDYLTNTYRNDTFSYSCQVFYLIGSLSNNSTFQVSYWQDNDNYVDAWLDQYNQTIANMLVYAASNHTVRSTCDEYYIAAMPIVDISDDYNYRFLSIDIPQGYAIEYLQLTAAHEWYGCNDPLTYYRCTDSNYHNSNIVSSFYSYSEGINPGYSEVYYGGWENITIDFDIKFSYYETTNSESSYYMIPDGTYSIWPSSTYEFTLYYQFVPVMPVE</sequence>
<proteinExistence type="predicted"/>
<name>A0A075FN95_9EURY</name>
<dbReference type="EMBL" id="KF900378">
    <property type="protein sequence ID" value="AIE92859.1"/>
    <property type="molecule type" value="Genomic_DNA"/>
</dbReference>
<organism evidence="1">
    <name type="scientific">uncultured marine group II/III euryarchaeote AD1000_29_A08</name>
    <dbReference type="NCBI Taxonomy" id="1457748"/>
    <lineage>
        <taxon>Archaea</taxon>
        <taxon>Methanobacteriati</taxon>
        <taxon>Methanobacteriota</taxon>
        <taxon>environmental samples</taxon>
    </lineage>
</organism>
<dbReference type="AlphaFoldDB" id="A0A075FN95"/>
<accession>A0A075FN95</accession>
<reference evidence="1" key="1">
    <citation type="journal article" date="2014" name="Genome Biol. Evol.">
        <title>Pangenome evidence for extensive interdomain horizontal transfer affecting lineage core and shell genes in uncultured planktonic thaumarchaeota and euryarchaeota.</title>
        <authorList>
            <person name="Deschamps P."/>
            <person name="Zivanovic Y."/>
            <person name="Moreira D."/>
            <person name="Rodriguez-Valera F."/>
            <person name="Lopez-Garcia P."/>
        </authorList>
    </citation>
    <scope>NUCLEOTIDE SEQUENCE</scope>
</reference>
<protein>
    <submittedName>
        <fullName evidence="1">Uncharacterized protein</fullName>
    </submittedName>
</protein>
<dbReference type="PROSITE" id="PS51257">
    <property type="entry name" value="PROKAR_LIPOPROTEIN"/>
    <property type="match status" value="1"/>
</dbReference>